<dbReference type="PANTHER" id="PTHR34477">
    <property type="entry name" value="UPF0213 PROTEIN YHBQ"/>
    <property type="match status" value="1"/>
</dbReference>
<accession>A0A1F7WT68</accession>
<dbReference type="Gene3D" id="3.40.1440.10">
    <property type="entry name" value="GIY-YIG endonuclease"/>
    <property type="match status" value="1"/>
</dbReference>
<dbReference type="Proteomes" id="UP000178812">
    <property type="component" value="Unassembled WGS sequence"/>
</dbReference>
<dbReference type="PROSITE" id="PS50164">
    <property type="entry name" value="GIY_YIG"/>
    <property type="match status" value="1"/>
</dbReference>
<dbReference type="EMBL" id="MGFM01000018">
    <property type="protein sequence ID" value="OGM05837.1"/>
    <property type="molecule type" value="Genomic_DNA"/>
</dbReference>
<organism evidence="3 4">
    <name type="scientific">Candidatus Woesebacteria bacterium GWB1_43_5</name>
    <dbReference type="NCBI Taxonomy" id="1802474"/>
    <lineage>
        <taxon>Bacteria</taxon>
        <taxon>Candidatus Woeseibacteriota</taxon>
    </lineage>
</organism>
<comment type="similarity">
    <text evidence="1">Belongs to the UPF0213 family.</text>
</comment>
<gene>
    <name evidence="3" type="ORF">A2125_02615</name>
</gene>
<comment type="caution">
    <text evidence="3">The sequence shown here is derived from an EMBL/GenBank/DDBJ whole genome shotgun (WGS) entry which is preliminary data.</text>
</comment>
<dbReference type="SMART" id="SM00465">
    <property type="entry name" value="GIYc"/>
    <property type="match status" value="1"/>
</dbReference>
<proteinExistence type="inferred from homology"/>
<dbReference type="AlphaFoldDB" id="A0A1F7WT68"/>
<feature type="domain" description="GIY-YIG" evidence="2">
    <location>
        <begin position="3"/>
        <end position="80"/>
    </location>
</feature>
<evidence type="ECO:0000256" key="1">
    <source>
        <dbReference type="ARBA" id="ARBA00007435"/>
    </source>
</evidence>
<evidence type="ECO:0000259" key="2">
    <source>
        <dbReference type="PROSITE" id="PS50164"/>
    </source>
</evidence>
<name>A0A1F7WT68_9BACT</name>
<sequence>METSWYLYIAKCADGSLYTGITKNLERRIYEHNTDNSLGAKSLRYRRPVTLAYYECFATQSEAASREKSIKRWTRKYKLKLIDGFTLKNS</sequence>
<dbReference type="InterPro" id="IPR000305">
    <property type="entry name" value="GIY-YIG_endonuc"/>
</dbReference>
<dbReference type="PANTHER" id="PTHR34477:SF1">
    <property type="entry name" value="UPF0213 PROTEIN YHBQ"/>
    <property type="match status" value="1"/>
</dbReference>
<evidence type="ECO:0000313" key="4">
    <source>
        <dbReference type="Proteomes" id="UP000178812"/>
    </source>
</evidence>
<dbReference type="InterPro" id="IPR050190">
    <property type="entry name" value="UPF0213_domain"/>
</dbReference>
<dbReference type="CDD" id="cd10456">
    <property type="entry name" value="GIY-YIG_UPF0213"/>
    <property type="match status" value="1"/>
</dbReference>
<dbReference type="Pfam" id="PF01541">
    <property type="entry name" value="GIY-YIG"/>
    <property type="match status" value="1"/>
</dbReference>
<protein>
    <recommendedName>
        <fullName evidence="2">GIY-YIG domain-containing protein</fullName>
    </recommendedName>
</protein>
<dbReference type="InterPro" id="IPR035901">
    <property type="entry name" value="GIY-YIG_endonuc_sf"/>
</dbReference>
<reference evidence="3 4" key="1">
    <citation type="journal article" date="2016" name="Nat. Commun.">
        <title>Thousands of microbial genomes shed light on interconnected biogeochemical processes in an aquifer system.</title>
        <authorList>
            <person name="Anantharaman K."/>
            <person name="Brown C.T."/>
            <person name="Hug L.A."/>
            <person name="Sharon I."/>
            <person name="Castelle C.J."/>
            <person name="Probst A.J."/>
            <person name="Thomas B.C."/>
            <person name="Singh A."/>
            <person name="Wilkins M.J."/>
            <person name="Karaoz U."/>
            <person name="Brodie E.L."/>
            <person name="Williams K.H."/>
            <person name="Hubbard S.S."/>
            <person name="Banfield J.F."/>
        </authorList>
    </citation>
    <scope>NUCLEOTIDE SEQUENCE [LARGE SCALE GENOMIC DNA]</scope>
</reference>
<dbReference type="SUPFAM" id="SSF82771">
    <property type="entry name" value="GIY-YIG endonuclease"/>
    <property type="match status" value="1"/>
</dbReference>
<evidence type="ECO:0000313" key="3">
    <source>
        <dbReference type="EMBL" id="OGM05837.1"/>
    </source>
</evidence>